<name>A0AAP6MJL0_9GAMM</name>
<proteinExistence type="predicted"/>
<gene>
    <name evidence="4" type="ORF">VCB98_03975</name>
</gene>
<evidence type="ECO:0000259" key="3">
    <source>
        <dbReference type="Pfam" id="PF06155"/>
    </source>
</evidence>
<dbReference type="EMBL" id="JAYGII010000005">
    <property type="protein sequence ID" value="MEA5444974.1"/>
    <property type="molecule type" value="Genomic_DNA"/>
</dbReference>
<dbReference type="AlphaFoldDB" id="A0AAP6MJL0"/>
<dbReference type="GO" id="GO:0046872">
    <property type="term" value="F:metal ion binding"/>
    <property type="evidence" value="ECO:0007669"/>
    <property type="project" value="UniProtKB-KW"/>
</dbReference>
<sequence>MTQSNPPTPRPTDLIYHRRSRELEVRFRSGEVYRLPAEYLRVFSPSAEVRGHGGPMMLVTGKEAVAIDRIEPVGHYAVRLVFDDGHDSGLYTWQFLFEMGRDFEKNWADYKQRVERAASGGVKRHPGK</sequence>
<organism evidence="4 5">
    <name type="scientific">Natronospira elongata</name>
    <dbReference type="NCBI Taxonomy" id="3110268"/>
    <lineage>
        <taxon>Bacteria</taxon>
        <taxon>Pseudomonadati</taxon>
        <taxon>Pseudomonadota</taxon>
        <taxon>Gammaproteobacteria</taxon>
        <taxon>Natronospirales</taxon>
        <taxon>Natronospiraceae</taxon>
        <taxon>Natronospira</taxon>
    </lineage>
</organism>
<dbReference type="PANTHER" id="PTHR35303:SF5">
    <property type="entry name" value="OS02G0197800 PROTEIN"/>
    <property type="match status" value="1"/>
</dbReference>
<dbReference type="InterPro" id="IPR010376">
    <property type="entry name" value="GBBH-like_N"/>
</dbReference>
<evidence type="ECO:0000313" key="4">
    <source>
        <dbReference type="EMBL" id="MEA5444974.1"/>
    </source>
</evidence>
<dbReference type="Gene3D" id="3.30.2020.30">
    <property type="match status" value="1"/>
</dbReference>
<dbReference type="Proteomes" id="UP001302316">
    <property type="component" value="Unassembled WGS sequence"/>
</dbReference>
<accession>A0AAP6MJL0</accession>
<keyword evidence="2" id="KW-0408">Iron</keyword>
<evidence type="ECO:0000256" key="1">
    <source>
        <dbReference type="ARBA" id="ARBA00022723"/>
    </source>
</evidence>
<evidence type="ECO:0000256" key="2">
    <source>
        <dbReference type="ARBA" id="ARBA00023004"/>
    </source>
</evidence>
<dbReference type="InterPro" id="IPR038492">
    <property type="entry name" value="GBBH-like_N_sf"/>
</dbReference>
<comment type="caution">
    <text evidence="4">The sequence shown here is derived from an EMBL/GenBank/DDBJ whole genome shotgun (WGS) entry which is preliminary data.</text>
</comment>
<keyword evidence="5" id="KW-1185">Reference proteome</keyword>
<evidence type="ECO:0000313" key="5">
    <source>
        <dbReference type="Proteomes" id="UP001302316"/>
    </source>
</evidence>
<reference evidence="4 5" key="1">
    <citation type="submission" date="2023-12" db="EMBL/GenBank/DDBJ databases">
        <title>Whole-genome sequencing of halo(alkali)philic microorganisms from hypersaline lakes.</title>
        <authorList>
            <person name="Sorokin D.Y."/>
            <person name="Merkel A.Y."/>
            <person name="Messina E."/>
            <person name="Yakimov M."/>
        </authorList>
    </citation>
    <scope>NUCLEOTIDE SEQUENCE [LARGE SCALE GENOMIC DNA]</scope>
    <source>
        <strain evidence="4 5">AB-CW1</strain>
    </source>
</reference>
<keyword evidence="1" id="KW-0479">Metal-binding</keyword>
<protein>
    <submittedName>
        <fullName evidence="4">Gamma-butyrobetaine hydroxylase-like domain-containing protein</fullName>
    </submittedName>
</protein>
<dbReference type="PANTHER" id="PTHR35303">
    <property type="entry name" value="OS02G0197800 PROTEIN"/>
    <property type="match status" value="1"/>
</dbReference>
<dbReference type="Pfam" id="PF06155">
    <property type="entry name" value="GBBH-like_N"/>
    <property type="match status" value="1"/>
</dbReference>
<dbReference type="RefSeq" id="WP_346050603.1">
    <property type="nucleotide sequence ID" value="NZ_JAYGII010000005.1"/>
</dbReference>
<feature type="domain" description="Gamma-butyrobetaine hydroxylase-like N-terminal" evidence="3">
    <location>
        <begin position="16"/>
        <end position="96"/>
    </location>
</feature>